<gene>
    <name evidence="1" type="ORF">GFD21_06415</name>
</gene>
<dbReference type="RefSeq" id="WP_163197117.1">
    <property type="nucleotide sequence ID" value="NZ_WHZV01000005.1"/>
</dbReference>
<dbReference type="AlphaFoldDB" id="A0A6L9SUA5"/>
<dbReference type="EMBL" id="WHZV01000005">
    <property type="protein sequence ID" value="NEG55403.1"/>
    <property type="molecule type" value="Genomic_DNA"/>
</dbReference>
<name>A0A6L9SUA5_9BIFI</name>
<proteinExistence type="predicted"/>
<reference evidence="1 2" key="1">
    <citation type="submission" date="2019-10" db="EMBL/GenBank/DDBJ databases">
        <title>Bifidobacterium from non-human primates.</title>
        <authorList>
            <person name="Modesto M."/>
        </authorList>
    </citation>
    <scope>NUCLEOTIDE SEQUENCE [LARGE SCALE GENOMIC DNA]</scope>
    <source>
        <strain evidence="1 2">SMA15</strain>
    </source>
</reference>
<keyword evidence="2" id="KW-1185">Reference proteome</keyword>
<sequence>MADLVLGGEKFRLSDDEVADTLERRISEAFKAETVIEVAVVVDRNDVSLTVNPKNVPYWYVLDVPSRKPIRVY</sequence>
<organism evidence="1 2">
    <name type="scientific">Bifidobacterium platyrrhinorum</name>
    <dbReference type="NCBI Taxonomy" id="2661628"/>
    <lineage>
        <taxon>Bacteria</taxon>
        <taxon>Bacillati</taxon>
        <taxon>Actinomycetota</taxon>
        <taxon>Actinomycetes</taxon>
        <taxon>Bifidobacteriales</taxon>
        <taxon>Bifidobacteriaceae</taxon>
        <taxon>Bifidobacterium</taxon>
    </lineage>
</organism>
<comment type="caution">
    <text evidence="1">The sequence shown here is derived from an EMBL/GenBank/DDBJ whole genome shotgun (WGS) entry which is preliminary data.</text>
</comment>
<accession>A0A6L9SUA5</accession>
<dbReference type="Proteomes" id="UP000483293">
    <property type="component" value="Unassembled WGS sequence"/>
</dbReference>
<protein>
    <submittedName>
        <fullName evidence="1">Uncharacterized protein</fullName>
    </submittedName>
</protein>
<evidence type="ECO:0000313" key="2">
    <source>
        <dbReference type="Proteomes" id="UP000483293"/>
    </source>
</evidence>
<evidence type="ECO:0000313" key="1">
    <source>
        <dbReference type="EMBL" id="NEG55403.1"/>
    </source>
</evidence>